<organism evidence="5 6">
    <name type="scientific">Sinimarinibacterium flocculans</name>
    <dbReference type="NCBI Taxonomy" id="985250"/>
    <lineage>
        <taxon>Bacteria</taxon>
        <taxon>Pseudomonadati</taxon>
        <taxon>Pseudomonadota</taxon>
        <taxon>Gammaproteobacteria</taxon>
        <taxon>Nevskiales</taxon>
        <taxon>Nevskiaceae</taxon>
        <taxon>Sinimarinibacterium</taxon>
    </lineage>
</organism>
<dbReference type="PANTHER" id="PTHR44196:SF1">
    <property type="entry name" value="DEHYDROGENASE_REDUCTASE SDR FAMILY MEMBER 7B"/>
    <property type="match status" value="1"/>
</dbReference>
<name>A0A318EHU5_9GAMM</name>
<dbReference type="InterPro" id="IPR036291">
    <property type="entry name" value="NAD(P)-bd_dom_sf"/>
</dbReference>
<dbReference type="GO" id="GO:0016491">
    <property type="term" value="F:oxidoreductase activity"/>
    <property type="evidence" value="ECO:0007669"/>
    <property type="project" value="UniProtKB-KW"/>
</dbReference>
<proteinExistence type="inferred from homology"/>
<dbReference type="AlphaFoldDB" id="A0A318EHU5"/>
<accession>A0A318EHU5</accession>
<dbReference type="InterPro" id="IPR057326">
    <property type="entry name" value="KR_dom"/>
</dbReference>
<evidence type="ECO:0000259" key="4">
    <source>
        <dbReference type="SMART" id="SM00822"/>
    </source>
</evidence>
<comment type="caution">
    <text evidence="5">The sequence shown here is derived from an EMBL/GenBank/DDBJ whole genome shotgun (WGS) entry which is preliminary data.</text>
</comment>
<reference evidence="5 6" key="1">
    <citation type="submission" date="2018-04" db="EMBL/GenBank/DDBJ databases">
        <title>Genomic Encyclopedia of Type Strains, Phase IV (KMG-IV): sequencing the most valuable type-strain genomes for metagenomic binning, comparative biology and taxonomic classification.</title>
        <authorList>
            <person name="Goeker M."/>
        </authorList>
    </citation>
    <scope>NUCLEOTIDE SEQUENCE [LARGE SCALE GENOMIC DNA]</scope>
    <source>
        <strain evidence="5 6">DSM 104150</strain>
    </source>
</reference>
<keyword evidence="2" id="KW-0560">Oxidoreductase</keyword>
<dbReference type="PANTHER" id="PTHR44196">
    <property type="entry name" value="DEHYDROGENASE/REDUCTASE SDR FAMILY MEMBER 7B"/>
    <property type="match status" value="1"/>
</dbReference>
<dbReference type="Pfam" id="PF00106">
    <property type="entry name" value="adh_short"/>
    <property type="match status" value="1"/>
</dbReference>
<evidence type="ECO:0000256" key="1">
    <source>
        <dbReference type="ARBA" id="ARBA00006484"/>
    </source>
</evidence>
<dbReference type="GO" id="GO:0016020">
    <property type="term" value="C:membrane"/>
    <property type="evidence" value="ECO:0007669"/>
    <property type="project" value="TreeGrafter"/>
</dbReference>
<dbReference type="PRINTS" id="PR00081">
    <property type="entry name" value="GDHRDH"/>
</dbReference>
<dbReference type="OrthoDB" id="9810734at2"/>
<dbReference type="SUPFAM" id="SSF51735">
    <property type="entry name" value="NAD(P)-binding Rossmann-fold domains"/>
    <property type="match status" value="1"/>
</dbReference>
<dbReference type="Gene3D" id="3.40.50.720">
    <property type="entry name" value="NAD(P)-binding Rossmann-like Domain"/>
    <property type="match status" value="1"/>
</dbReference>
<evidence type="ECO:0000256" key="3">
    <source>
        <dbReference type="RuleBase" id="RU000363"/>
    </source>
</evidence>
<protein>
    <submittedName>
        <fullName evidence="5">Short-subunit dehydrogenase</fullName>
    </submittedName>
</protein>
<dbReference type="Proteomes" id="UP000248330">
    <property type="component" value="Unassembled WGS sequence"/>
</dbReference>
<keyword evidence="6" id="KW-1185">Reference proteome</keyword>
<evidence type="ECO:0000313" key="6">
    <source>
        <dbReference type="Proteomes" id="UP000248330"/>
    </source>
</evidence>
<dbReference type="RefSeq" id="WP_110264051.1">
    <property type="nucleotide sequence ID" value="NZ_CAWNXA010000002.1"/>
</dbReference>
<comment type="similarity">
    <text evidence="1 3">Belongs to the short-chain dehydrogenases/reductases (SDR) family.</text>
</comment>
<evidence type="ECO:0000256" key="2">
    <source>
        <dbReference type="ARBA" id="ARBA00023002"/>
    </source>
</evidence>
<evidence type="ECO:0000313" key="5">
    <source>
        <dbReference type="EMBL" id="PXV70385.1"/>
    </source>
</evidence>
<dbReference type="PRINTS" id="PR00080">
    <property type="entry name" value="SDRFAMILY"/>
</dbReference>
<dbReference type="SMART" id="SM00822">
    <property type="entry name" value="PKS_KR"/>
    <property type="match status" value="1"/>
</dbReference>
<dbReference type="EMBL" id="QICN01000002">
    <property type="protein sequence ID" value="PXV70385.1"/>
    <property type="molecule type" value="Genomic_DNA"/>
</dbReference>
<gene>
    <name evidence="5" type="ORF">C8D93_102237</name>
</gene>
<dbReference type="InterPro" id="IPR002347">
    <property type="entry name" value="SDR_fam"/>
</dbReference>
<sequence length="276" mass="30189">MSAAIRGRTIVITGASGGIGEAAALRLARAGARLCLVARRADELTRVQNLVRALGGEAWIYPTDLSQPAEVEACADALLAEHARIDVLVNNAGRSIRRRVTDSFERMHDYERTMALNYFAAVRLTLRLLPGMVERDDGHVVNVSSLSALMPTPRFSAYVASKCALEGFSRTLAAEMSGRNVAVSVINFPLVKTAMSAPTAVYRYLPQMSTDKAAGWIVRAIETRRYRIVNRFGEAWNAATALAPDPTVKWTGHLFRVVGARLQRRADRDAAPEHEA</sequence>
<feature type="domain" description="Ketoreductase" evidence="4">
    <location>
        <begin position="8"/>
        <end position="194"/>
    </location>
</feature>